<reference evidence="2 3" key="1">
    <citation type="journal article" date="2014" name="Mol. Biol. Evol.">
        <title>Massive expansion of Ubiquitination-related gene families within the Chlamydiae.</title>
        <authorList>
            <person name="Domman D."/>
            <person name="Collingro A."/>
            <person name="Lagkouvardos I."/>
            <person name="Gehre L."/>
            <person name="Weinmaier T."/>
            <person name="Rattei T."/>
            <person name="Subtil A."/>
            <person name="Horn M."/>
        </authorList>
    </citation>
    <scope>NUCLEOTIDE SEQUENCE [LARGE SCALE GENOMIC DNA]</scope>
    <source>
        <strain evidence="2 3">OEW1</strain>
    </source>
</reference>
<name>A0A0C1EJJ1_9BACT</name>
<dbReference type="PANTHER" id="PTHR30007">
    <property type="entry name" value="PHP DOMAIN PROTEIN"/>
    <property type="match status" value="1"/>
</dbReference>
<gene>
    <name evidence="2" type="ORF">DB43_HL00330</name>
</gene>
<feature type="domain" description="Insertion element IS402-like" evidence="1">
    <location>
        <begin position="30"/>
        <end position="96"/>
    </location>
</feature>
<dbReference type="PATRIC" id="fig|83552.4.peg.2184"/>
<comment type="caution">
    <text evidence="2">The sequence shown here is derived from an EMBL/GenBank/DDBJ whole genome shotgun (WGS) entry which is preliminary data.</text>
</comment>
<dbReference type="Proteomes" id="UP000031307">
    <property type="component" value="Unassembled WGS sequence"/>
</dbReference>
<dbReference type="Pfam" id="PF13340">
    <property type="entry name" value="DUF4096"/>
    <property type="match status" value="1"/>
</dbReference>
<dbReference type="PANTHER" id="PTHR30007:SF0">
    <property type="entry name" value="TRANSPOSASE"/>
    <property type="match status" value="1"/>
</dbReference>
<evidence type="ECO:0000313" key="2">
    <source>
        <dbReference type="EMBL" id="KIA76724.1"/>
    </source>
</evidence>
<evidence type="ECO:0000313" key="3">
    <source>
        <dbReference type="Proteomes" id="UP000031307"/>
    </source>
</evidence>
<proteinExistence type="predicted"/>
<accession>A0A0C1EJJ1</accession>
<evidence type="ECO:0000259" key="1">
    <source>
        <dbReference type="Pfam" id="PF13340"/>
    </source>
</evidence>
<protein>
    <recommendedName>
        <fullName evidence="1">Insertion element IS402-like domain-containing protein</fullName>
    </recommendedName>
</protein>
<dbReference type="EMBL" id="JSAM01000107">
    <property type="protein sequence ID" value="KIA76724.1"/>
    <property type="molecule type" value="Genomic_DNA"/>
</dbReference>
<dbReference type="AlphaFoldDB" id="A0A0C1EJJ1"/>
<dbReference type="InterPro" id="IPR025161">
    <property type="entry name" value="IS402-like_dom"/>
</dbReference>
<sequence>MFKIFLIVYKNCFQNLLVATMTHSYPSDISREQFDKIKPMLESIRKKTRLRSIDLYDVFCGILYILKSGCQWRMLLKEYPKWELCYYYFSPWDQKDHHNSENLLEQVLKKMVGEIRQNSGRKELKH</sequence>
<organism evidence="2 3">
    <name type="scientific">Parachlamydia acanthamoebae</name>
    <dbReference type="NCBI Taxonomy" id="83552"/>
    <lineage>
        <taxon>Bacteria</taxon>
        <taxon>Pseudomonadati</taxon>
        <taxon>Chlamydiota</taxon>
        <taxon>Chlamydiia</taxon>
        <taxon>Parachlamydiales</taxon>
        <taxon>Parachlamydiaceae</taxon>
        <taxon>Parachlamydia</taxon>
    </lineage>
</organism>